<comment type="caution">
    <text evidence="1">The sequence shown here is derived from an EMBL/GenBank/DDBJ whole genome shotgun (WGS) entry which is preliminary data.</text>
</comment>
<name>A0ABU6SWW1_9FABA</name>
<organism evidence="1 2">
    <name type="scientific">Stylosanthes scabra</name>
    <dbReference type="NCBI Taxonomy" id="79078"/>
    <lineage>
        <taxon>Eukaryota</taxon>
        <taxon>Viridiplantae</taxon>
        <taxon>Streptophyta</taxon>
        <taxon>Embryophyta</taxon>
        <taxon>Tracheophyta</taxon>
        <taxon>Spermatophyta</taxon>
        <taxon>Magnoliopsida</taxon>
        <taxon>eudicotyledons</taxon>
        <taxon>Gunneridae</taxon>
        <taxon>Pentapetalae</taxon>
        <taxon>rosids</taxon>
        <taxon>fabids</taxon>
        <taxon>Fabales</taxon>
        <taxon>Fabaceae</taxon>
        <taxon>Papilionoideae</taxon>
        <taxon>50 kb inversion clade</taxon>
        <taxon>dalbergioids sensu lato</taxon>
        <taxon>Dalbergieae</taxon>
        <taxon>Pterocarpus clade</taxon>
        <taxon>Stylosanthes</taxon>
    </lineage>
</organism>
<evidence type="ECO:0000313" key="1">
    <source>
        <dbReference type="EMBL" id="MED6140531.1"/>
    </source>
</evidence>
<dbReference type="Proteomes" id="UP001341840">
    <property type="component" value="Unassembled WGS sequence"/>
</dbReference>
<protein>
    <submittedName>
        <fullName evidence="1">Uncharacterized protein</fullName>
    </submittedName>
</protein>
<accession>A0ABU6SWW1</accession>
<sequence>LHRRLCTAPPFVVSVLPWMHHRRCSAVSNTYRLIIVNLRKDILQELSLLVTVAHHVARPTPPKNKAGAGHKVLRAQNGGVPGFMADLRALTDS</sequence>
<proteinExistence type="predicted"/>
<feature type="non-terminal residue" evidence="1">
    <location>
        <position position="1"/>
    </location>
</feature>
<dbReference type="EMBL" id="JASCZI010062473">
    <property type="protein sequence ID" value="MED6140531.1"/>
    <property type="molecule type" value="Genomic_DNA"/>
</dbReference>
<gene>
    <name evidence="1" type="ORF">PIB30_094153</name>
</gene>
<reference evidence="1 2" key="1">
    <citation type="journal article" date="2023" name="Plants (Basel)">
        <title>Bridging the Gap: Combining Genomics and Transcriptomics Approaches to Understand Stylosanthes scabra, an Orphan Legume from the Brazilian Caatinga.</title>
        <authorList>
            <person name="Ferreira-Neto J.R.C."/>
            <person name="da Silva M.D."/>
            <person name="Binneck E."/>
            <person name="de Melo N.F."/>
            <person name="da Silva R.H."/>
            <person name="de Melo A.L.T.M."/>
            <person name="Pandolfi V."/>
            <person name="Bustamante F.O."/>
            <person name="Brasileiro-Vidal A.C."/>
            <person name="Benko-Iseppon A.M."/>
        </authorList>
    </citation>
    <scope>NUCLEOTIDE SEQUENCE [LARGE SCALE GENOMIC DNA]</scope>
    <source>
        <tissue evidence="1">Leaves</tissue>
    </source>
</reference>
<keyword evidence="2" id="KW-1185">Reference proteome</keyword>
<evidence type="ECO:0000313" key="2">
    <source>
        <dbReference type="Proteomes" id="UP001341840"/>
    </source>
</evidence>